<feature type="region of interest" description="Disordered" evidence="6">
    <location>
        <begin position="318"/>
        <end position="349"/>
    </location>
</feature>
<keyword evidence="4" id="KW-0862">Zinc</keyword>
<dbReference type="HOGENOM" id="CLU_794318_0_0_7"/>
<dbReference type="GO" id="GO:0006508">
    <property type="term" value="P:proteolysis"/>
    <property type="evidence" value="ECO:0007669"/>
    <property type="project" value="UniProtKB-KW"/>
</dbReference>
<evidence type="ECO:0000256" key="5">
    <source>
        <dbReference type="ARBA" id="ARBA00023049"/>
    </source>
</evidence>
<evidence type="ECO:0000256" key="7">
    <source>
        <dbReference type="SAM" id="SignalP"/>
    </source>
</evidence>
<evidence type="ECO:0000256" key="6">
    <source>
        <dbReference type="SAM" id="MobiDB-lite"/>
    </source>
</evidence>
<evidence type="ECO:0000313" key="10">
    <source>
        <dbReference type="Proteomes" id="UP000002139"/>
    </source>
</evidence>
<dbReference type="KEGG" id="scl:sce4774"/>
<keyword evidence="5" id="KW-0482">Metalloprotease</keyword>
<dbReference type="InterPro" id="IPR021190">
    <property type="entry name" value="Pept_M10A"/>
</dbReference>
<dbReference type="GO" id="GO:0008270">
    <property type="term" value="F:zinc ion binding"/>
    <property type="evidence" value="ECO:0007669"/>
    <property type="project" value="InterPro"/>
</dbReference>
<dbReference type="EMBL" id="AM746676">
    <property type="protein sequence ID" value="CAN94937.1"/>
    <property type="molecule type" value="Genomic_DNA"/>
</dbReference>
<keyword evidence="1" id="KW-0645">Protease</keyword>
<evidence type="ECO:0000256" key="3">
    <source>
        <dbReference type="ARBA" id="ARBA00022801"/>
    </source>
</evidence>
<dbReference type="BioCyc" id="SCEL448385:SCE_RS24505-MONOMER"/>
<dbReference type="RefSeq" id="WP_012237406.1">
    <property type="nucleotide sequence ID" value="NC_010162.1"/>
</dbReference>
<evidence type="ECO:0000259" key="8">
    <source>
        <dbReference type="Pfam" id="PF00413"/>
    </source>
</evidence>
<organism evidence="9 10">
    <name type="scientific">Sorangium cellulosum (strain So ce56)</name>
    <name type="common">Polyangium cellulosum (strain So ce56)</name>
    <dbReference type="NCBI Taxonomy" id="448385"/>
    <lineage>
        <taxon>Bacteria</taxon>
        <taxon>Pseudomonadati</taxon>
        <taxon>Myxococcota</taxon>
        <taxon>Polyangia</taxon>
        <taxon>Polyangiales</taxon>
        <taxon>Polyangiaceae</taxon>
        <taxon>Sorangium</taxon>
    </lineage>
</organism>
<dbReference type="GO" id="GO:0004222">
    <property type="term" value="F:metalloendopeptidase activity"/>
    <property type="evidence" value="ECO:0007669"/>
    <property type="project" value="InterPro"/>
</dbReference>
<dbReference type="GO" id="GO:0031012">
    <property type="term" value="C:extracellular matrix"/>
    <property type="evidence" value="ECO:0007669"/>
    <property type="project" value="InterPro"/>
</dbReference>
<sequence>MNRGFRAALALVAPLAAALAQLAGAREAAAWAPLDLEVVPRWRALPARYHINVGTIPGPLSSFAAASIAAGFAAWSSPGCTAWETELLGDTGDSYDFDDGKSVFFWISDSWPGELGQADSVIAVTMPVWDADGVIGEADMIFNNVGFCWNDTGEGDCIDVRSIATHEEGHFLGLGHTNVRGATMLGFYPGGTSARTLEDDDIEGVCALYPIAGTSAASSGGGGSGAGATAASGGAGGAASGSEDRPKSGNVDEAEGDAGCSCSGAGQPPIAPGALPMTALGALLAFWRRRPRRTLRERQRSAGAGVRARRVVARTGALYNPAQPGQTSRHARAEHRSVRGGGRACPPLP</sequence>
<gene>
    <name evidence="9" type="ordered locus">sce4774</name>
</gene>
<dbReference type="PANTHER" id="PTHR10201">
    <property type="entry name" value="MATRIX METALLOPROTEINASE"/>
    <property type="match status" value="1"/>
</dbReference>
<feature type="region of interest" description="Disordered" evidence="6">
    <location>
        <begin position="216"/>
        <end position="263"/>
    </location>
</feature>
<reference evidence="9 10" key="1">
    <citation type="journal article" date="2007" name="Nat. Biotechnol.">
        <title>Complete genome sequence of the myxobacterium Sorangium cellulosum.</title>
        <authorList>
            <person name="Schneiker S."/>
            <person name="Perlova O."/>
            <person name="Kaiser O."/>
            <person name="Gerth K."/>
            <person name="Alici A."/>
            <person name="Altmeyer M.O."/>
            <person name="Bartels D."/>
            <person name="Bekel T."/>
            <person name="Beyer S."/>
            <person name="Bode E."/>
            <person name="Bode H.B."/>
            <person name="Bolten C.J."/>
            <person name="Choudhuri J.V."/>
            <person name="Doss S."/>
            <person name="Elnakady Y.A."/>
            <person name="Frank B."/>
            <person name="Gaigalat L."/>
            <person name="Goesmann A."/>
            <person name="Groeger C."/>
            <person name="Gross F."/>
            <person name="Jelsbak L."/>
            <person name="Jelsbak L."/>
            <person name="Kalinowski J."/>
            <person name="Kegler C."/>
            <person name="Knauber T."/>
            <person name="Konietzny S."/>
            <person name="Kopp M."/>
            <person name="Krause L."/>
            <person name="Krug D."/>
            <person name="Linke B."/>
            <person name="Mahmud T."/>
            <person name="Martinez-Arias R."/>
            <person name="McHardy A.C."/>
            <person name="Merai M."/>
            <person name="Meyer F."/>
            <person name="Mormann S."/>
            <person name="Munoz-Dorado J."/>
            <person name="Perez J."/>
            <person name="Pradella S."/>
            <person name="Rachid S."/>
            <person name="Raddatz G."/>
            <person name="Rosenau F."/>
            <person name="Rueckert C."/>
            <person name="Sasse F."/>
            <person name="Scharfe M."/>
            <person name="Schuster S.C."/>
            <person name="Suen G."/>
            <person name="Treuner-Lange A."/>
            <person name="Velicer G.J."/>
            <person name="Vorholter F.-J."/>
            <person name="Weissman K.J."/>
            <person name="Welch R.D."/>
            <person name="Wenzel S.C."/>
            <person name="Whitworth D.E."/>
            <person name="Wilhelm S."/>
            <person name="Wittmann C."/>
            <person name="Bloecker H."/>
            <person name="Puehler A."/>
            <person name="Mueller R."/>
        </authorList>
    </citation>
    <scope>NUCLEOTIDE SEQUENCE [LARGE SCALE GENOMIC DNA]</scope>
    <source>
        <strain evidence="10">So ce56</strain>
    </source>
</reference>
<accession>A9FEY7</accession>
<keyword evidence="7" id="KW-0732">Signal</keyword>
<dbReference type="Pfam" id="PF00413">
    <property type="entry name" value="Peptidase_M10"/>
    <property type="match status" value="1"/>
</dbReference>
<dbReference type="OrthoDB" id="5516015at2"/>
<keyword evidence="2" id="KW-0479">Metal-binding</keyword>
<evidence type="ECO:0000256" key="2">
    <source>
        <dbReference type="ARBA" id="ARBA00022723"/>
    </source>
</evidence>
<dbReference type="eggNOG" id="COG5549">
    <property type="taxonomic scope" value="Bacteria"/>
</dbReference>
<dbReference type="AlphaFoldDB" id="A9FEY7"/>
<dbReference type="SUPFAM" id="SSF55486">
    <property type="entry name" value="Metalloproteases ('zincins'), catalytic domain"/>
    <property type="match status" value="1"/>
</dbReference>
<dbReference type="PRINTS" id="PR00138">
    <property type="entry name" value="MATRIXIN"/>
</dbReference>
<dbReference type="Proteomes" id="UP000002139">
    <property type="component" value="Chromosome"/>
</dbReference>
<dbReference type="InterPro" id="IPR001818">
    <property type="entry name" value="Pept_M10_metallopeptidase"/>
</dbReference>
<evidence type="ECO:0000256" key="4">
    <source>
        <dbReference type="ARBA" id="ARBA00022833"/>
    </source>
</evidence>
<name>A9FEY7_SORC5</name>
<dbReference type="GO" id="GO:0030198">
    <property type="term" value="P:extracellular matrix organization"/>
    <property type="evidence" value="ECO:0007669"/>
    <property type="project" value="TreeGrafter"/>
</dbReference>
<dbReference type="STRING" id="448385.sce4774"/>
<dbReference type="PANTHER" id="PTHR10201:SF323">
    <property type="entry name" value="MATRIX METALLOPROTEINASE-21"/>
    <property type="match status" value="1"/>
</dbReference>
<dbReference type="Gene3D" id="3.40.390.10">
    <property type="entry name" value="Collagenase (Catalytic Domain)"/>
    <property type="match status" value="1"/>
</dbReference>
<keyword evidence="3" id="KW-0378">Hydrolase</keyword>
<feature type="chain" id="PRO_5002738654" evidence="7">
    <location>
        <begin position="26"/>
        <end position="349"/>
    </location>
</feature>
<feature type="signal peptide" evidence="7">
    <location>
        <begin position="1"/>
        <end position="25"/>
    </location>
</feature>
<keyword evidence="10" id="KW-1185">Reference proteome</keyword>
<proteinExistence type="predicted"/>
<evidence type="ECO:0000313" key="9">
    <source>
        <dbReference type="EMBL" id="CAN94937.1"/>
    </source>
</evidence>
<evidence type="ECO:0000256" key="1">
    <source>
        <dbReference type="ARBA" id="ARBA00022670"/>
    </source>
</evidence>
<dbReference type="GO" id="GO:0030574">
    <property type="term" value="P:collagen catabolic process"/>
    <property type="evidence" value="ECO:0007669"/>
    <property type="project" value="TreeGrafter"/>
</dbReference>
<dbReference type="InterPro" id="IPR024079">
    <property type="entry name" value="MetalloPept_cat_dom_sf"/>
</dbReference>
<protein>
    <submittedName>
        <fullName evidence="9">Peptidase M10A</fullName>
    </submittedName>
</protein>
<feature type="domain" description="Peptidase M10 metallopeptidase" evidence="8">
    <location>
        <begin position="154"/>
        <end position="209"/>
    </location>
</feature>